<organism evidence="2 3">
    <name type="scientific">Halogeometricum borinquense</name>
    <dbReference type="NCBI Taxonomy" id="60847"/>
    <lineage>
        <taxon>Archaea</taxon>
        <taxon>Methanobacteriati</taxon>
        <taxon>Methanobacteriota</taxon>
        <taxon>Stenosarchaea group</taxon>
        <taxon>Halobacteria</taxon>
        <taxon>Halobacteriales</taxon>
        <taxon>Haloferacaceae</taxon>
        <taxon>Halogeometricum</taxon>
    </lineage>
</organism>
<reference evidence="2 3" key="1">
    <citation type="submission" date="2018-12" db="EMBL/GenBank/DDBJ databases">
        <title>Genome analysis provides insights into bioremediation potentialities of Halogeometricum borinquense strain N11.</title>
        <authorList>
            <person name="Najjari A."/>
            <person name="Youssef N."/>
            <person name="Fhoula I."/>
            <person name="Ben Dhia O."/>
            <person name="Mahjoubi M."/>
            <person name="Ouzari H.I."/>
            <person name="Cherif A."/>
        </authorList>
    </citation>
    <scope>NUCLEOTIDE SEQUENCE [LARGE SCALE GENOMIC DNA]</scope>
    <source>
        <strain evidence="2 3">N11</strain>
    </source>
</reference>
<dbReference type="InterPro" id="IPR055684">
    <property type="entry name" value="DUF7260"/>
</dbReference>
<dbReference type="EMBL" id="RZHH01000002">
    <property type="protein sequence ID" value="RYJ15326.1"/>
    <property type="molecule type" value="Genomic_DNA"/>
</dbReference>
<dbReference type="AlphaFoldDB" id="A0A482TFZ7"/>
<feature type="domain" description="DUF7260" evidence="1">
    <location>
        <begin position="4"/>
        <end position="240"/>
    </location>
</feature>
<protein>
    <recommendedName>
        <fullName evidence="1">DUF7260 domain-containing protein</fullName>
    </recommendedName>
</protein>
<gene>
    <name evidence="2" type="ORF">ELS19_04625</name>
</gene>
<evidence type="ECO:0000313" key="3">
    <source>
        <dbReference type="Proteomes" id="UP000294028"/>
    </source>
</evidence>
<proteinExistence type="predicted"/>
<evidence type="ECO:0000313" key="2">
    <source>
        <dbReference type="EMBL" id="RYJ15326.1"/>
    </source>
</evidence>
<accession>A0A482TFZ7</accession>
<name>A0A482TFZ7_9EURY</name>
<dbReference type="Pfam" id="PF23921">
    <property type="entry name" value="DUF7260"/>
    <property type="match status" value="1"/>
</dbReference>
<comment type="caution">
    <text evidence="2">The sequence shown here is derived from an EMBL/GenBank/DDBJ whole genome shotgun (WGS) entry which is preliminary data.</text>
</comment>
<evidence type="ECO:0000259" key="1">
    <source>
        <dbReference type="Pfam" id="PF23921"/>
    </source>
</evidence>
<dbReference type="Proteomes" id="UP000294028">
    <property type="component" value="Unassembled WGS sequence"/>
</dbReference>
<sequence length="253" mass="28286">MIETHLEEATQLIRRERRRSVDERQAFRAFRSAVADVRPTATAGKTGGPLTTKSLTYGSASPSLDTIRREYERTVMAIPHYEDEYGDTYTESVTAEFGEDVAAAITRGSTLTPNLRQAVVAGATAAMEERTEFVSLLDTESDSVEAVRTTVHSAVETLRALDDEPLSKRSFENLTRLRESVVSVRDRLDEAAVRRQTTLRSHRRNLSNRVPDVTMYLYEPLAVEYPALNALASAREIVEAALRRLDRQLIAAL</sequence>